<proteinExistence type="predicted"/>
<dbReference type="Proteomes" id="UP001438707">
    <property type="component" value="Unassembled WGS sequence"/>
</dbReference>
<evidence type="ECO:0000313" key="3">
    <source>
        <dbReference type="Proteomes" id="UP001438707"/>
    </source>
</evidence>
<keyword evidence="3" id="KW-1185">Reference proteome</keyword>
<sequence>MYLQTSVLPPSAPLRSCWLQRKAPKQQRVARQPLCAETRKRQRTAPSEPPEETPAQQASGNFLSDGVNLVNDLLFGAASRLDRGMTTCVACRGTGTCNCSTCQGTGTLSNKKANLNQIKHASNRLQSLMGGGQTHRDTEWMMTNRCRKCHGHGRMPCPACEGRGIRGELL</sequence>
<dbReference type="AlphaFoldDB" id="A0AAW1QC75"/>
<reference evidence="2 3" key="1">
    <citation type="journal article" date="2024" name="Nat. Commun.">
        <title>Phylogenomics reveals the evolutionary origins of lichenization in chlorophyte algae.</title>
        <authorList>
            <person name="Puginier C."/>
            <person name="Libourel C."/>
            <person name="Otte J."/>
            <person name="Skaloud P."/>
            <person name="Haon M."/>
            <person name="Grisel S."/>
            <person name="Petersen M."/>
            <person name="Berrin J.G."/>
            <person name="Delaux P.M."/>
            <person name="Dal Grande F."/>
            <person name="Keller J."/>
        </authorList>
    </citation>
    <scope>NUCLEOTIDE SEQUENCE [LARGE SCALE GENOMIC DNA]</scope>
    <source>
        <strain evidence="2 3">SAG 2145</strain>
    </source>
</reference>
<protein>
    <submittedName>
        <fullName evidence="2">Uncharacterized protein</fullName>
    </submittedName>
</protein>
<feature type="region of interest" description="Disordered" evidence="1">
    <location>
        <begin position="29"/>
        <end position="62"/>
    </location>
</feature>
<organism evidence="2 3">
    <name type="scientific">Apatococcus lobatus</name>
    <dbReference type="NCBI Taxonomy" id="904363"/>
    <lineage>
        <taxon>Eukaryota</taxon>
        <taxon>Viridiplantae</taxon>
        <taxon>Chlorophyta</taxon>
        <taxon>core chlorophytes</taxon>
        <taxon>Trebouxiophyceae</taxon>
        <taxon>Chlorellales</taxon>
        <taxon>Chlorellaceae</taxon>
        <taxon>Apatococcus</taxon>
    </lineage>
</organism>
<evidence type="ECO:0000313" key="2">
    <source>
        <dbReference type="EMBL" id="KAK9818723.1"/>
    </source>
</evidence>
<comment type="caution">
    <text evidence="2">The sequence shown here is derived from an EMBL/GenBank/DDBJ whole genome shotgun (WGS) entry which is preliminary data.</text>
</comment>
<dbReference type="EMBL" id="JALJOS010000056">
    <property type="protein sequence ID" value="KAK9818723.1"/>
    <property type="molecule type" value="Genomic_DNA"/>
</dbReference>
<dbReference type="PANTHER" id="PTHR15852:SF54">
    <property type="entry name" value="PROTEIN SSUH2 HOMOLOG"/>
    <property type="match status" value="1"/>
</dbReference>
<gene>
    <name evidence="2" type="ORF">WJX74_003373</name>
</gene>
<evidence type="ECO:0000256" key="1">
    <source>
        <dbReference type="SAM" id="MobiDB-lite"/>
    </source>
</evidence>
<name>A0AAW1QC75_9CHLO</name>
<accession>A0AAW1QC75</accession>
<dbReference type="PANTHER" id="PTHR15852">
    <property type="entry name" value="PLASTID TRANSCRIPTIONALLY ACTIVE PROTEIN"/>
    <property type="match status" value="1"/>
</dbReference>